<reference evidence="2" key="1">
    <citation type="journal article" date="2023" name="G3 (Bethesda)">
        <title>Genome assembly and association tests identify interacting loci associated with vigor, precocity, and sex in interspecific pistachio rootstocks.</title>
        <authorList>
            <person name="Palmer W."/>
            <person name="Jacygrad E."/>
            <person name="Sagayaradj S."/>
            <person name="Cavanaugh K."/>
            <person name="Han R."/>
            <person name="Bertier L."/>
            <person name="Beede B."/>
            <person name="Kafkas S."/>
            <person name="Golino D."/>
            <person name="Preece J."/>
            <person name="Michelmore R."/>
        </authorList>
    </citation>
    <scope>NUCLEOTIDE SEQUENCE [LARGE SCALE GENOMIC DNA]</scope>
</reference>
<dbReference type="Proteomes" id="UP001163603">
    <property type="component" value="Chromosome 4"/>
</dbReference>
<dbReference type="EMBL" id="CM047739">
    <property type="protein sequence ID" value="KAJ0041822.1"/>
    <property type="molecule type" value="Genomic_DNA"/>
</dbReference>
<organism evidence="1 2">
    <name type="scientific">Pistacia integerrima</name>
    <dbReference type="NCBI Taxonomy" id="434235"/>
    <lineage>
        <taxon>Eukaryota</taxon>
        <taxon>Viridiplantae</taxon>
        <taxon>Streptophyta</taxon>
        <taxon>Embryophyta</taxon>
        <taxon>Tracheophyta</taxon>
        <taxon>Spermatophyta</taxon>
        <taxon>Magnoliopsida</taxon>
        <taxon>eudicotyledons</taxon>
        <taxon>Gunneridae</taxon>
        <taxon>Pentapetalae</taxon>
        <taxon>rosids</taxon>
        <taxon>malvids</taxon>
        <taxon>Sapindales</taxon>
        <taxon>Anacardiaceae</taxon>
        <taxon>Pistacia</taxon>
    </lineage>
</organism>
<keyword evidence="2" id="KW-1185">Reference proteome</keyword>
<sequence length="519" mass="57784">MVFNSFTSRVVVIWATIFTCHVAINISDTVVAASELSSLRLKKEALLNISWEETNNSILDHGEWVNITCNAAESITEIHFLQMGYKIEEELNQYNFSCFPNLGTLDIIQSSLSGYIPSQIGALSKLNFMSLSNNNLTGVIPPEIGSLSNLKRLDLSSNNLTRKIPSTIRYLTELVVLNLSSNNFTGPIPLIIANLRNLRFLDLSYNELGGLVPPDLGNLKNLEHLDLGYCSLIGPIPSTLGLLTHLTSLHLSHNQLNHSIPYELTQLVDLQYLDLSSNFFSGHMPSKLQKEGLCGLVDRGFFDCPSPTPSKPPKKVSPFIILLLITTFLTILIFGLLNLLKRKNEIAKPNTRATKVGDVFSIWNYDGKIAFEDMIEATEDFDIKYCIGTGGYELAYTMVVTEKCDVYSFGVVALEVLMGRHPGELLSSLSSSSNQNLMLIDLLDPRLPCLADMMVVQDIVLISKIAFVCLCFKPKSRPTMHRVSQEFLGRKTPLAKPFHEISISEMRNQDIFVVDESKG</sequence>
<evidence type="ECO:0000313" key="2">
    <source>
        <dbReference type="Proteomes" id="UP001163603"/>
    </source>
</evidence>
<proteinExistence type="predicted"/>
<name>A0ACC0YWG8_9ROSI</name>
<evidence type="ECO:0000313" key="1">
    <source>
        <dbReference type="EMBL" id="KAJ0041822.1"/>
    </source>
</evidence>
<accession>A0ACC0YWG8</accession>
<gene>
    <name evidence="1" type="ORF">Pint_19316</name>
</gene>
<comment type="caution">
    <text evidence="1">The sequence shown here is derived from an EMBL/GenBank/DDBJ whole genome shotgun (WGS) entry which is preliminary data.</text>
</comment>
<protein>
    <submittedName>
        <fullName evidence="1">Uncharacterized protein</fullName>
    </submittedName>
</protein>